<dbReference type="Proteomes" id="UP000199138">
    <property type="component" value="Unassembled WGS sequence"/>
</dbReference>
<dbReference type="Gene3D" id="1.10.1240.70">
    <property type="match status" value="1"/>
</dbReference>
<evidence type="ECO:0000313" key="2">
    <source>
        <dbReference type="Proteomes" id="UP000199138"/>
    </source>
</evidence>
<name>A0A1I7F2W9_9FLAO</name>
<dbReference type="EMBL" id="FPBK01000001">
    <property type="protein sequence ID" value="SFU30445.1"/>
    <property type="molecule type" value="Genomic_DNA"/>
</dbReference>
<dbReference type="AlphaFoldDB" id="A0A1I7F2W9"/>
<gene>
    <name evidence="1" type="ORF">SAMN05216480_101570</name>
</gene>
<dbReference type="OrthoDB" id="9797162at2"/>
<dbReference type="SUPFAM" id="SSF48371">
    <property type="entry name" value="ARM repeat"/>
    <property type="match status" value="1"/>
</dbReference>
<organism evidence="1 2">
    <name type="scientific">Pustulibacterium marinum</name>
    <dbReference type="NCBI Taxonomy" id="1224947"/>
    <lineage>
        <taxon>Bacteria</taxon>
        <taxon>Pseudomonadati</taxon>
        <taxon>Bacteroidota</taxon>
        <taxon>Flavobacteriia</taxon>
        <taxon>Flavobacteriales</taxon>
        <taxon>Flavobacteriaceae</taxon>
        <taxon>Pustulibacterium</taxon>
    </lineage>
</organism>
<dbReference type="Gene3D" id="1.25.40.290">
    <property type="entry name" value="ARM repeat domains"/>
    <property type="match status" value="1"/>
</dbReference>
<evidence type="ECO:0008006" key="3">
    <source>
        <dbReference type="Google" id="ProtNLM"/>
    </source>
</evidence>
<protein>
    <recommendedName>
        <fullName evidence="3">HEAT repeat-containing protein</fullName>
    </recommendedName>
</protein>
<reference evidence="1 2" key="1">
    <citation type="submission" date="2016-10" db="EMBL/GenBank/DDBJ databases">
        <authorList>
            <person name="de Groot N.N."/>
        </authorList>
    </citation>
    <scope>NUCLEOTIDE SEQUENCE [LARGE SCALE GENOMIC DNA]</scope>
    <source>
        <strain evidence="1 2">CGMCC 1.12333</strain>
    </source>
</reference>
<dbReference type="RefSeq" id="WP_143106332.1">
    <property type="nucleotide sequence ID" value="NZ_FPBK01000001.1"/>
</dbReference>
<proteinExistence type="predicted"/>
<keyword evidence="2" id="KW-1185">Reference proteome</keyword>
<accession>A0A1I7F2W9</accession>
<dbReference type="InterPro" id="IPR016024">
    <property type="entry name" value="ARM-type_fold"/>
</dbReference>
<evidence type="ECO:0000313" key="1">
    <source>
        <dbReference type="EMBL" id="SFU30445.1"/>
    </source>
</evidence>
<sequence>MKATITKLQNSVQGYQPIEGTAQDMFQHKTTADCFAYAYGFLTYRNEQIRSLGVCLLGRIAVKNPRALQVLRQEVSTDTSQRVQEALVRAFDYYCSTVGHAHALPVMVDWLQSDEPTVCKAAIRSISHARNDSFFRKYPEVAIQLIAGKRFLDDDDLQQTLALALHQLRQLDNDAVTAELNSWDRSIPEVQSTYEKTLHYLTN</sequence>